<gene>
    <name evidence="2" type="ORF">ACFOHJ_02930</name>
</gene>
<protein>
    <submittedName>
        <fullName evidence="2">Uncharacterized protein</fullName>
    </submittedName>
</protein>
<sequence length="80" mass="8425">MKTCLLALAILMAAAPSFACTAEEAQAKATELATKLQELSASDPQKATEVSQKMAAAQTQSATDLDGVCKLYDDMLTEVQ</sequence>
<evidence type="ECO:0000313" key="2">
    <source>
        <dbReference type="EMBL" id="MFC3205153.1"/>
    </source>
</evidence>
<name>A0ABV7K6W4_9HYPH</name>
<evidence type="ECO:0000256" key="1">
    <source>
        <dbReference type="SAM" id="SignalP"/>
    </source>
</evidence>
<organism evidence="2 3">
    <name type="scientific">Aquamicrobium soli</name>
    <dbReference type="NCBI Taxonomy" id="1811518"/>
    <lineage>
        <taxon>Bacteria</taxon>
        <taxon>Pseudomonadati</taxon>
        <taxon>Pseudomonadota</taxon>
        <taxon>Alphaproteobacteria</taxon>
        <taxon>Hyphomicrobiales</taxon>
        <taxon>Phyllobacteriaceae</taxon>
        <taxon>Aquamicrobium</taxon>
    </lineage>
</organism>
<reference evidence="3" key="1">
    <citation type="journal article" date="2019" name="Int. J. Syst. Evol. Microbiol.">
        <title>The Global Catalogue of Microorganisms (GCM) 10K type strain sequencing project: providing services to taxonomists for standard genome sequencing and annotation.</title>
        <authorList>
            <consortium name="The Broad Institute Genomics Platform"/>
            <consortium name="The Broad Institute Genome Sequencing Center for Infectious Disease"/>
            <person name="Wu L."/>
            <person name="Ma J."/>
        </authorList>
    </citation>
    <scope>NUCLEOTIDE SEQUENCE [LARGE SCALE GENOMIC DNA]</scope>
    <source>
        <strain evidence="3">KCTC 52165</strain>
    </source>
</reference>
<comment type="caution">
    <text evidence="2">The sequence shown here is derived from an EMBL/GenBank/DDBJ whole genome shotgun (WGS) entry which is preliminary data.</text>
</comment>
<dbReference type="RefSeq" id="WP_378218352.1">
    <property type="nucleotide sequence ID" value="NZ_JBHRTK010000002.1"/>
</dbReference>
<accession>A0ABV7K6W4</accession>
<keyword evidence="3" id="KW-1185">Reference proteome</keyword>
<feature type="chain" id="PRO_5046005582" evidence="1">
    <location>
        <begin position="20"/>
        <end position="80"/>
    </location>
</feature>
<evidence type="ECO:0000313" key="3">
    <source>
        <dbReference type="Proteomes" id="UP001595583"/>
    </source>
</evidence>
<proteinExistence type="predicted"/>
<dbReference type="Proteomes" id="UP001595583">
    <property type="component" value="Unassembled WGS sequence"/>
</dbReference>
<dbReference type="EMBL" id="JBHRTK010000002">
    <property type="protein sequence ID" value="MFC3205153.1"/>
    <property type="molecule type" value="Genomic_DNA"/>
</dbReference>
<feature type="signal peptide" evidence="1">
    <location>
        <begin position="1"/>
        <end position="19"/>
    </location>
</feature>
<keyword evidence="1" id="KW-0732">Signal</keyword>